<organism evidence="1 2">
    <name type="scientific">Sulfobacillus acidophilus (strain ATCC 700253 / DSM 10332 / NAL)</name>
    <dbReference type="NCBI Taxonomy" id="679936"/>
    <lineage>
        <taxon>Bacteria</taxon>
        <taxon>Bacillati</taxon>
        <taxon>Bacillota</taxon>
        <taxon>Clostridia</taxon>
        <taxon>Eubacteriales</taxon>
        <taxon>Clostridiales Family XVII. Incertae Sedis</taxon>
        <taxon>Sulfobacillus</taxon>
    </lineage>
</organism>
<protein>
    <submittedName>
        <fullName evidence="1">Uncharacterized protein</fullName>
    </submittedName>
</protein>
<dbReference type="AlphaFoldDB" id="G8TUL8"/>
<dbReference type="EMBL" id="CP003179">
    <property type="protein sequence ID" value="AEW04665.1"/>
    <property type="molecule type" value="Genomic_DNA"/>
</dbReference>
<dbReference type="HOGENOM" id="CLU_2276012_0_0_9"/>
<dbReference type="Proteomes" id="UP000005439">
    <property type="component" value="Chromosome"/>
</dbReference>
<evidence type="ECO:0000313" key="1">
    <source>
        <dbReference type="EMBL" id="AEW04665.1"/>
    </source>
</evidence>
<evidence type="ECO:0000313" key="2">
    <source>
        <dbReference type="Proteomes" id="UP000005439"/>
    </source>
</evidence>
<gene>
    <name evidence="1" type="ordered locus">Sulac_1165</name>
</gene>
<dbReference type="KEGG" id="sap:Sulac_1165"/>
<accession>G8TUL8</accession>
<keyword evidence="2" id="KW-1185">Reference proteome</keyword>
<dbReference type="STRING" id="679936.Sulac_1165"/>
<name>G8TUL8_SULAD</name>
<sequence>MQRAEIEQAFMRAFNRAVGQSLTIQGADPTGGKQGFSTMTGIVEHVGPNGLTLRVSRAGGDYRVFFSWVDFYAGHARCEGEWEAVVDRIRVQLMPALPSVDL</sequence>
<proteinExistence type="predicted"/>
<reference evidence="1 2" key="2">
    <citation type="journal article" date="2012" name="Stand. Genomic Sci.">
        <title>Complete genome sequence of the moderately thermophilic mineral-sulfide-oxidizing firmicute Sulfobacillus acidophilus type strain (NAL(T)).</title>
        <authorList>
            <person name="Anderson I."/>
            <person name="Chertkov O."/>
            <person name="Chen A."/>
            <person name="Saunders E."/>
            <person name="Lapidus A."/>
            <person name="Nolan M."/>
            <person name="Lucas S."/>
            <person name="Hammon N."/>
            <person name="Deshpande S."/>
            <person name="Cheng J.F."/>
            <person name="Han C."/>
            <person name="Tapia R."/>
            <person name="Goodwin L.A."/>
            <person name="Pitluck S."/>
            <person name="Liolios K."/>
            <person name="Pagani I."/>
            <person name="Ivanova N."/>
            <person name="Mikhailova N."/>
            <person name="Pati A."/>
            <person name="Palaniappan K."/>
            <person name="Land M."/>
            <person name="Pan C."/>
            <person name="Rohde M."/>
            <person name="Pukall R."/>
            <person name="Goker M."/>
            <person name="Detter J.C."/>
            <person name="Woyke T."/>
            <person name="Bristow J."/>
            <person name="Eisen J.A."/>
            <person name="Markowitz V."/>
            <person name="Hugenholtz P."/>
            <person name="Kyrpides N.C."/>
            <person name="Klenk H.P."/>
            <person name="Mavromatis K."/>
        </authorList>
    </citation>
    <scope>NUCLEOTIDE SEQUENCE [LARGE SCALE GENOMIC DNA]</scope>
    <source>
        <strain evidence="2">ATCC 700253 / DSM 10332 / NAL</strain>
    </source>
</reference>
<dbReference type="PATRIC" id="fig|679936.5.peg.1224"/>
<reference evidence="2" key="1">
    <citation type="submission" date="2011-12" db="EMBL/GenBank/DDBJ databases">
        <title>The complete genome of chromosome of Sulfobacillus acidophilus DSM 10332.</title>
        <authorList>
            <person name="Lucas S."/>
            <person name="Han J."/>
            <person name="Lapidus A."/>
            <person name="Bruce D."/>
            <person name="Goodwin L."/>
            <person name="Pitluck S."/>
            <person name="Peters L."/>
            <person name="Kyrpides N."/>
            <person name="Mavromatis K."/>
            <person name="Ivanova N."/>
            <person name="Mikhailova N."/>
            <person name="Chertkov O."/>
            <person name="Saunders E."/>
            <person name="Detter J.C."/>
            <person name="Tapia R."/>
            <person name="Han C."/>
            <person name="Land M."/>
            <person name="Hauser L."/>
            <person name="Markowitz V."/>
            <person name="Cheng J.-F."/>
            <person name="Hugenholtz P."/>
            <person name="Woyke T."/>
            <person name="Wu D."/>
            <person name="Pukall R."/>
            <person name="Gehrich-Schroeter G."/>
            <person name="Schneider S."/>
            <person name="Klenk H.-P."/>
            <person name="Eisen J.A."/>
        </authorList>
    </citation>
    <scope>NUCLEOTIDE SEQUENCE [LARGE SCALE GENOMIC DNA]</scope>
    <source>
        <strain evidence="2">ATCC 700253 / DSM 10332 / NAL</strain>
    </source>
</reference>